<evidence type="ECO:0000313" key="1">
    <source>
        <dbReference type="EMBL" id="QCP49055.1"/>
    </source>
</evidence>
<evidence type="ECO:0000313" key="2">
    <source>
        <dbReference type="Proteomes" id="UP000298656"/>
    </source>
</evidence>
<dbReference type="Pfam" id="PF05962">
    <property type="entry name" value="HutD"/>
    <property type="match status" value="1"/>
</dbReference>
<dbReference type="RefSeq" id="WP_137331886.1">
    <property type="nucleotide sequence ID" value="NZ_CP040077.1"/>
</dbReference>
<dbReference type="PANTHER" id="PTHR37943">
    <property type="entry name" value="PROTEIN VES"/>
    <property type="match status" value="1"/>
</dbReference>
<dbReference type="KEGG" id="tvl:FAZ95_07575"/>
<dbReference type="InterPro" id="IPR014710">
    <property type="entry name" value="RmlC-like_jellyroll"/>
</dbReference>
<dbReference type="EMBL" id="CP040077">
    <property type="protein sequence ID" value="QCP49055.1"/>
    <property type="molecule type" value="Genomic_DNA"/>
</dbReference>
<protein>
    <submittedName>
        <fullName evidence="1">HutD family protein</fullName>
    </submittedName>
</protein>
<keyword evidence="2" id="KW-1185">Reference proteome</keyword>
<dbReference type="Gene3D" id="2.60.120.10">
    <property type="entry name" value="Jelly Rolls"/>
    <property type="match status" value="1"/>
</dbReference>
<gene>
    <name evidence="1" type="ORF">FAZ95_07575</name>
</gene>
<proteinExistence type="predicted"/>
<dbReference type="SUPFAM" id="SSF51182">
    <property type="entry name" value="RmlC-like cupins"/>
    <property type="match status" value="1"/>
</dbReference>
<sequence>MASAQFPDAQLPAGVAVQPLASFPTQRWRNGGGTTRALAEAPDGGWRVSLADVERDGPYSRFAGMTRLSLVMEGSGVTLRDAADEVWLQRGIPVGYDGERAWQATLCEGPVIALNAMAAHGRFRARMTPLRHATLVPSGFFTLVLTLNGRCAWHTEDGNSATTPDEASVMTCGPEAGSLVLTPLPFVVQTGRRRISGFTAALVTIEPVGPSDIQKRGNNV</sequence>
<accession>A0A4P8INF7</accession>
<dbReference type="InterPro" id="IPR010282">
    <property type="entry name" value="Uncharacterised_HutD/Ves"/>
</dbReference>
<dbReference type="Proteomes" id="UP000298656">
    <property type="component" value="Chromosome 1"/>
</dbReference>
<dbReference type="InterPro" id="IPR011051">
    <property type="entry name" value="RmlC_Cupin_sf"/>
</dbReference>
<reference evidence="1 2" key="1">
    <citation type="submission" date="2019-05" db="EMBL/GenBank/DDBJ databases">
        <title>Burkholderia sp. DHOD12, isolated from subtropical forest soil.</title>
        <authorList>
            <person name="Gao Z.-H."/>
            <person name="Qiu L.-H."/>
        </authorList>
    </citation>
    <scope>NUCLEOTIDE SEQUENCE [LARGE SCALE GENOMIC DNA]</scope>
    <source>
        <strain evidence="1 2">DHOD12</strain>
    </source>
</reference>
<dbReference type="AlphaFoldDB" id="A0A4P8INF7"/>
<dbReference type="OrthoDB" id="9800082at2"/>
<name>A0A4P8INF7_9BURK</name>
<dbReference type="PANTHER" id="PTHR37943:SF1">
    <property type="entry name" value="PROTEIN VES"/>
    <property type="match status" value="1"/>
</dbReference>
<organism evidence="1 2">
    <name type="scientific">Trinickia violacea</name>
    <dbReference type="NCBI Taxonomy" id="2571746"/>
    <lineage>
        <taxon>Bacteria</taxon>
        <taxon>Pseudomonadati</taxon>
        <taxon>Pseudomonadota</taxon>
        <taxon>Betaproteobacteria</taxon>
        <taxon>Burkholderiales</taxon>
        <taxon>Burkholderiaceae</taxon>
        <taxon>Trinickia</taxon>
    </lineage>
</organism>